<evidence type="ECO:0000313" key="2">
    <source>
        <dbReference type="Proteomes" id="UP000015104"/>
    </source>
</evidence>
<protein>
    <submittedName>
        <fullName evidence="1">Uncharacterized protein</fullName>
    </submittedName>
</protein>
<dbReference type="Proteomes" id="UP000015104">
    <property type="component" value="Unassembled WGS sequence"/>
</dbReference>
<dbReference type="AlphaFoldDB" id="T1KJM5"/>
<dbReference type="HOGENOM" id="CLU_3191945_0_0_1"/>
<dbReference type="EMBL" id="CAEY01000163">
    <property type="status" value="NOT_ANNOTATED_CDS"/>
    <property type="molecule type" value="Genomic_DNA"/>
</dbReference>
<accession>T1KJM5</accession>
<reference evidence="2" key="1">
    <citation type="submission" date="2011-08" db="EMBL/GenBank/DDBJ databases">
        <authorList>
            <person name="Rombauts S."/>
        </authorList>
    </citation>
    <scope>NUCLEOTIDE SEQUENCE</scope>
    <source>
        <strain evidence="2">London</strain>
    </source>
</reference>
<name>T1KJM5_TETUR</name>
<keyword evidence="2" id="KW-1185">Reference proteome</keyword>
<sequence length="46" mass="5273">MKTDKDEYSHTHVIMEDLKTVYCALNKSLIRKCSLSVYAVIVQSPN</sequence>
<dbReference type="EnsemblMetazoa" id="tetur13g00480.1">
    <property type="protein sequence ID" value="tetur13g00480.1"/>
    <property type="gene ID" value="tetur13g00480"/>
</dbReference>
<organism evidence="1 2">
    <name type="scientific">Tetranychus urticae</name>
    <name type="common">Two-spotted spider mite</name>
    <dbReference type="NCBI Taxonomy" id="32264"/>
    <lineage>
        <taxon>Eukaryota</taxon>
        <taxon>Metazoa</taxon>
        <taxon>Ecdysozoa</taxon>
        <taxon>Arthropoda</taxon>
        <taxon>Chelicerata</taxon>
        <taxon>Arachnida</taxon>
        <taxon>Acari</taxon>
        <taxon>Acariformes</taxon>
        <taxon>Trombidiformes</taxon>
        <taxon>Prostigmata</taxon>
        <taxon>Eleutherengona</taxon>
        <taxon>Raphignathae</taxon>
        <taxon>Tetranychoidea</taxon>
        <taxon>Tetranychidae</taxon>
        <taxon>Tetranychus</taxon>
    </lineage>
</organism>
<proteinExistence type="predicted"/>
<reference evidence="1" key="2">
    <citation type="submission" date="2015-06" db="UniProtKB">
        <authorList>
            <consortium name="EnsemblMetazoa"/>
        </authorList>
    </citation>
    <scope>IDENTIFICATION</scope>
</reference>
<evidence type="ECO:0000313" key="1">
    <source>
        <dbReference type="EnsemblMetazoa" id="tetur13g00480.1"/>
    </source>
</evidence>